<feature type="transmembrane region" description="Helical" evidence="1">
    <location>
        <begin position="147"/>
        <end position="168"/>
    </location>
</feature>
<feature type="transmembrane region" description="Helical" evidence="1">
    <location>
        <begin position="118"/>
        <end position="135"/>
    </location>
</feature>
<feature type="domain" description="VanZ-like" evidence="2">
    <location>
        <begin position="16"/>
        <end position="133"/>
    </location>
</feature>
<dbReference type="PANTHER" id="PTHR36834">
    <property type="entry name" value="MEMBRANE PROTEIN-RELATED"/>
    <property type="match status" value="1"/>
</dbReference>
<dbReference type="Proteomes" id="UP001199915">
    <property type="component" value="Unassembled WGS sequence"/>
</dbReference>
<evidence type="ECO:0000256" key="1">
    <source>
        <dbReference type="SAM" id="Phobius"/>
    </source>
</evidence>
<proteinExistence type="predicted"/>
<protein>
    <submittedName>
        <fullName evidence="3">Predicted integral membrane protein</fullName>
    </submittedName>
    <submittedName>
        <fullName evidence="5">VanZ family protein</fullName>
    </submittedName>
</protein>
<dbReference type="AlphaFoldDB" id="A0A174AM35"/>
<feature type="transmembrane region" description="Helical" evidence="1">
    <location>
        <begin position="91"/>
        <end position="112"/>
    </location>
</feature>
<dbReference type="RefSeq" id="WP_055226594.1">
    <property type="nucleotide sequence ID" value="NZ_CABJFB010000012.1"/>
</dbReference>
<evidence type="ECO:0000313" key="6">
    <source>
        <dbReference type="Proteomes" id="UP000095706"/>
    </source>
</evidence>
<gene>
    <name evidence="3" type="ORF">ERS852406_00840</name>
    <name evidence="4" type="ORF">ERS852498_00645</name>
    <name evidence="5" type="ORF">L0N21_10955</name>
</gene>
<dbReference type="InterPro" id="IPR053150">
    <property type="entry name" value="Teicoplanin_resist-assoc"/>
</dbReference>
<dbReference type="PANTHER" id="PTHR36834:SF2">
    <property type="entry name" value="MEMBRANE PROTEIN"/>
    <property type="match status" value="1"/>
</dbReference>
<evidence type="ECO:0000313" key="4">
    <source>
        <dbReference type="EMBL" id="CUO85697.1"/>
    </source>
</evidence>
<dbReference type="EMBL" id="JAKNFS010000014">
    <property type="protein sequence ID" value="MCG4766021.1"/>
    <property type="molecule type" value="Genomic_DNA"/>
</dbReference>
<dbReference type="EMBL" id="CZAL01000003">
    <property type="protein sequence ID" value="CUO85697.1"/>
    <property type="molecule type" value="Genomic_DNA"/>
</dbReference>
<keyword evidence="1" id="KW-0812">Transmembrane</keyword>
<accession>A0A174AM35</accession>
<reference evidence="6 7" key="1">
    <citation type="submission" date="2015-09" db="EMBL/GenBank/DDBJ databases">
        <authorList>
            <consortium name="Pathogen Informatics"/>
        </authorList>
    </citation>
    <scope>NUCLEOTIDE SEQUENCE [LARGE SCALE GENOMIC DNA]</scope>
    <source>
        <strain evidence="3 6">2789STDY5608849</strain>
        <strain evidence="4 7">2789STDY5834885</strain>
    </source>
</reference>
<dbReference type="Proteomes" id="UP000095706">
    <property type="component" value="Unassembled WGS sequence"/>
</dbReference>
<dbReference type="InterPro" id="IPR006976">
    <property type="entry name" value="VanZ-like"/>
</dbReference>
<evidence type="ECO:0000313" key="5">
    <source>
        <dbReference type="EMBL" id="MCG4766021.1"/>
    </source>
</evidence>
<sequence>MTWKNEKKSKALLVVFGIYLALLVWCILFKFALRPEEIPHLRGINLIPYAASVVVNGKVQISEIIENMLVFLPFGLCISAFYPDSEIQNRILLASGLSLFFEVTQYIFAIGASDITDVIDNTLGAVIGILLYLGMKKIWKEKTGKIITILGAVLEVLFLALLFFTFAANRMF</sequence>
<organism evidence="3 6">
    <name type="scientific">Fusicatenibacter saccharivorans</name>
    <dbReference type="NCBI Taxonomy" id="1150298"/>
    <lineage>
        <taxon>Bacteria</taxon>
        <taxon>Bacillati</taxon>
        <taxon>Bacillota</taxon>
        <taxon>Clostridia</taxon>
        <taxon>Lachnospirales</taxon>
        <taxon>Lachnospiraceae</taxon>
        <taxon>Fusicatenibacter</taxon>
    </lineage>
</organism>
<dbReference type="GeneID" id="79857269"/>
<dbReference type="Pfam" id="PF04892">
    <property type="entry name" value="VanZ"/>
    <property type="match status" value="1"/>
</dbReference>
<evidence type="ECO:0000259" key="2">
    <source>
        <dbReference type="Pfam" id="PF04892"/>
    </source>
</evidence>
<evidence type="ECO:0000313" key="3">
    <source>
        <dbReference type="EMBL" id="CUN88528.1"/>
    </source>
</evidence>
<feature type="transmembrane region" description="Helical" evidence="1">
    <location>
        <begin position="64"/>
        <end position="82"/>
    </location>
</feature>
<feature type="transmembrane region" description="Helical" evidence="1">
    <location>
        <begin position="12"/>
        <end position="33"/>
    </location>
</feature>
<keyword evidence="1" id="KW-0472">Membrane</keyword>
<dbReference type="EMBL" id="CYYV01000004">
    <property type="protein sequence ID" value="CUN88528.1"/>
    <property type="molecule type" value="Genomic_DNA"/>
</dbReference>
<dbReference type="Proteomes" id="UP000095709">
    <property type="component" value="Unassembled WGS sequence"/>
</dbReference>
<keyword evidence="1" id="KW-1133">Transmembrane helix</keyword>
<reference evidence="5" key="2">
    <citation type="submission" date="2022-01" db="EMBL/GenBank/DDBJ databases">
        <title>Collection of gut derived symbiotic bacterial strains cultured from healthy donors.</title>
        <authorList>
            <person name="Lin H."/>
            <person name="Kohout C."/>
            <person name="Waligurski E."/>
            <person name="Pamer E.G."/>
        </authorList>
    </citation>
    <scope>NUCLEOTIDE SEQUENCE</scope>
    <source>
        <strain evidence="5">DFI.5.49</strain>
    </source>
</reference>
<evidence type="ECO:0000313" key="7">
    <source>
        <dbReference type="Proteomes" id="UP000095709"/>
    </source>
</evidence>
<name>A0A174AM35_9FIRM</name>